<reference evidence="2" key="2">
    <citation type="submission" date="2018-04" db="EMBL/GenBank/DDBJ databases">
        <title>OnivRS2 (Oryza nivara Reference Sequence Version 2).</title>
        <authorList>
            <person name="Zhang J."/>
            <person name="Kudrna D."/>
            <person name="Lee S."/>
            <person name="Talag J."/>
            <person name="Rajasekar S."/>
            <person name="Welchert J."/>
            <person name="Hsing Y.-I."/>
            <person name="Wing R.A."/>
        </authorList>
    </citation>
    <scope>NUCLEOTIDE SEQUENCE [LARGE SCALE GENOMIC DNA]</scope>
</reference>
<dbReference type="Gramene" id="ONIVA01G11120.1">
    <property type="protein sequence ID" value="ONIVA01G11120.1"/>
    <property type="gene ID" value="ONIVA01G11120"/>
</dbReference>
<proteinExistence type="predicted"/>
<reference evidence="2" key="1">
    <citation type="submission" date="2015-04" db="UniProtKB">
        <authorList>
            <consortium name="EnsemblPlants"/>
        </authorList>
    </citation>
    <scope>IDENTIFICATION</scope>
    <source>
        <strain evidence="2">SL10</strain>
    </source>
</reference>
<keyword evidence="1" id="KW-0175">Coiled coil</keyword>
<evidence type="ECO:0000313" key="2">
    <source>
        <dbReference type="EnsemblPlants" id="ONIVA01G11120.1"/>
    </source>
</evidence>
<evidence type="ECO:0000256" key="1">
    <source>
        <dbReference type="SAM" id="Coils"/>
    </source>
</evidence>
<dbReference type="AlphaFoldDB" id="A0A0E0FJ64"/>
<dbReference type="EnsemblPlants" id="ONIVA01G11120.1">
    <property type="protein sequence ID" value="ONIVA01G11120.1"/>
    <property type="gene ID" value="ONIVA01G11120"/>
</dbReference>
<dbReference type="Proteomes" id="UP000006591">
    <property type="component" value="Chromosome 1"/>
</dbReference>
<evidence type="ECO:0000313" key="3">
    <source>
        <dbReference type="Proteomes" id="UP000006591"/>
    </source>
</evidence>
<accession>A0A0E0FJ64</accession>
<name>A0A0E0FJ64_ORYNI</name>
<protein>
    <submittedName>
        <fullName evidence="2">Uncharacterized protein</fullName>
    </submittedName>
</protein>
<sequence>MAVQPAERGVEAPPLMLSIFEFNSKVMQDELQKLALKVNHHEENIRFLKSELNAVEDSCADLGIGQMWSHGSVKRMNDPYVGMKIFMRGGMGCETNHRQLKYLKQCKYLNVVSDVIGRGTRSIWDE</sequence>
<keyword evidence="3" id="KW-1185">Reference proteome</keyword>
<organism evidence="2">
    <name type="scientific">Oryza nivara</name>
    <name type="common">Indian wild rice</name>
    <name type="synonym">Oryza sativa f. spontanea</name>
    <dbReference type="NCBI Taxonomy" id="4536"/>
    <lineage>
        <taxon>Eukaryota</taxon>
        <taxon>Viridiplantae</taxon>
        <taxon>Streptophyta</taxon>
        <taxon>Embryophyta</taxon>
        <taxon>Tracheophyta</taxon>
        <taxon>Spermatophyta</taxon>
        <taxon>Magnoliopsida</taxon>
        <taxon>Liliopsida</taxon>
        <taxon>Poales</taxon>
        <taxon>Poaceae</taxon>
        <taxon>BOP clade</taxon>
        <taxon>Oryzoideae</taxon>
        <taxon>Oryzeae</taxon>
        <taxon>Oryzinae</taxon>
        <taxon>Oryza</taxon>
    </lineage>
</organism>
<feature type="coiled-coil region" evidence="1">
    <location>
        <begin position="24"/>
        <end position="58"/>
    </location>
</feature>
<dbReference type="HOGENOM" id="CLU_2241041_0_0_1"/>
<dbReference type="OMA" id="CETNHRQ"/>
<dbReference type="STRING" id="4536.A0A0E0FJ64"/>